<accession>A0A915IM97</accession>
<dbReference type="WBParaSite" id="nRc.2.0.1.t14588-RA">
    <property type="protein sequence ID" value="nRc.2.0.1.t14588-RA"/>
    <property type="gene ID" value="nRc.2.0.1.g14588"/>
</dbReference>
<name>A0A915IM97_ROMCU</name>
<keyword evidence="1" id="KW-1185">Reference proteome</keyword>
<dbReference type="AlphaFoldDB" id="A0A915IM97"/>
<reference evidence="2" key="1">
    <citation type="submission" date="2022-11" db="UniProtKB">
        <authorList>
            <consortium name="WormBaseParasite"/>
        </authorList>
    </citation>
    <scope>IDENTIFICATION</scope>
</reference>
<evidence type="ECO:0000313" key="2">
    <source>
        <dbReference type="WBParaSite" id="nRc.2.0.1.t14588-RA"/>
    </source>
</evidence>
<dbReference type="Proteomes" id="UP000887565">
    <property type="component" value="Unplaced"/>
</dbReference>
<proteinExistence type="predicted"/>
<organism evidence="1 2">
    <name type="scientific">Romanomermis culicivorax</name>
    <name type="common">Nematode worm</name>
    <dbReference type="NCBI Taxonomy" id="13658"/>
    <lineage>
        <taxon>Eukaryota</taxon>
        <taxon>Metazoa</taxon>
        <taxon>Ecdysozoa</taxon>
        <taxon>Nematoda</taxon>
        <taxon>Enoplea</taxon>
        <taxon>Dorylaimia</taxon>
        <taxon>Mermithida</taxon>
        <taxon>Mermithoidea</taxon>
        <taxon>Mermithidae</taxon>
        <taxon>Romanomermis</taxon>
    </lineage>
</organism>
<evidence type="ECO:0000313" key="1">
    <source>
        <dbReference type="Proteomes" id="UP000887565"/>
    </source>
</evidence>
<protein>
    <submittedName>
        <fullName evidence="2">Uncharacterized protein</fullName>
    </submittedName>
</protein>
<sequence>MSKSDFEDGLAENYKNTTWSAFSPACSVIYNRKNTDDGCYCCCMPYIPNPDTKICERLMDFVRKRGNFTSPPT</sequence>